<organism evidence="1 2">
    <name type="scientific">Nitrosospira multiformis</name>
    <dbReference type="NCBI Taxonomy" id="1231"/>
    <lineage>
        <taxon>Bacteria</taxon>
        <taxon>Pseudomonadati</taxon>
        <taxon>Pseudomonadota</taxon>
        <taxon>Betaproteobacteria</taxon>
        <taxon>Nitrosomonadales</taxon>
        <taxon>Nitrosomonadaceae</taxon>
        <taxon>Nitrosospira</taxon>
    </lineage>
</organism>
<dbReference type="OrthoDB" id="8569148at2"/>
<dbReference type="EMBL" id="FPBZ01000024">
    <property type="protein sequence ID" value="SFU75345.1"/>
    <property type="molecule type" value="Genomic_DNA"/>
</dbReference>
<protein>
    <submittedName>
        <fullName evidence="1">Uncharacterized protein</fullName>
    </submittedName>
</protein>
<name>A0A1I7IQX5_9PROT</name>
<dbReference type="RefSeq" id="WP_074975889.1">
    <property type="nucleotide sequence ID" value="NZ_FPBZ01000024.1"/>
</dbReference>
<sequence>MTHAEIYRAIQQLVPQELLHKYGHLCYGEMAEVPELAPWAGDLRWAEEEWTKVDLQEAVFS</sequence>
<dbReference type="Proteomes" id="UP000182649">
    <property type="component" value="Unassembled WGS sequence"/>
</dbReference>
<dbReference type="AlphaFoldDB" id="A0A1I7IQX5"/>
<reference evidence="1 2" key="1">
    <citation type="submission" date="2016-10" db="EMBL/GenBank/DDBJ databases">
        <authorList>
            <person name="de Groot N.N."/>
        </authorList>
    </citation>
    <scope>NUCLEOTIDE SEQUENCE [LARGE SCALE GENOMIC DNA]</scope>
    <source>
        <strain evidence="1 2">Nl14</strain>
    </source>
</reference>
<gene>
    <name evidence="1" type="ORF">SAMN05216417_1249</name>
</gene>
<evidence type="ECO:0000313" key="2">
    <source>
        <dbReference type="Proteomes" id="UP000182649"/>
    </source>
</evidence>
<proteinExistence type="predicted"/>
<evidence type="ECO:0000313" key="1">
    <source>
        <dbReference type="EMBL" id="SFU75345.1"/>
    </source>
</evidence>
<accession>A0A1I7IQX5</accession>